<comment type="subunit">
    <text evidence="3 12">Oligomeric complex that consists of at least the alpha, beta, beta', gamma, delta, epsilon and zeta subunits.</text>
</comment>
<evidence type="ECO:0000256" key="2">
    <source>
        <dbReference type="ARBA" id="ARBA00006972"/>
    </source>
</evidence>
<comment type="function">
    <text evidence="11">The coatomer is a cytosolic protein complex that binds to dilysine motifs and reversibly associates with Golgi non-clathrin-coated vesicles, which further mediate biosynthetic protein transport from the ER, via the Golgi up to the trans Golgi network. Coatomer complex is required for budding from Golgi membranes, and is essential for the retrograde Golgi-to-ER transport of dilysine-tagged proteins. The zeta subunit may be involved in regulating the coat assembly and, hence, the rate of biosynthetic protein transport due to its association-dissociation properties with the coatomer complex.</text>
</comment>
<dbReference type="STRING" id="2060905.A0A2B7WX01"/>
<keyword evidence="9 12" id="KW-0472">Membrane</keyword>
<sequence>MPPPISLFSVNAILIMSTDDSSRIFAKYYSPPHPPAGTAANSLDYPGANPYPTVKDQKAFEKGLLEKTVKQTSDIILYDNRVVVFKTEGDVMLYVVGGAEENEVLLYNVVLALRDSLNILLRSGVDKRSIIENYDLVSLAVDEIVDDGIFLETDAVHIASRVSRAPAQDAPNMKGIDLSEQGLLNAWEFGKRRLAEQLRHGL</sequence>
<proteinExistence type="inferred from homology"/>
<dbReference type="GO" id="GO:0006886">
    <property type="term" value="P:intracellular protein transport"/>
    <property type="evidence" value="ECO:0007669"/>
    <property type="project" value="TreeGrafter"/>
</dbReference>
<dbReference type="GO" id="GO:0000139">
    <property type="term" value="C:Golgi membrane"/>
    <property type="evidence" value="ECO:0007669"/>
    <property type="project" value="UniProtKB-SubCell"/>
</dbReference>
<evidence type="ECO:0000256" key="7">
    <source>
        <dbReference type="ARBA" id="ARBA00022927"/>
    </source>
</evidence>
<dbReference type="Pfam" id="PF01217">
    <property type="entry name" value="Clat_adaptor_s"/>
    <property type="match status" value="1"/>
</dbReference>
<keyword evidence="4 12" id="KW-0813">Transport</keyword>
<evidence type="ECO:0000256" key="3">
    <source>
        <dbReference type="ARBA" id="ARBA00011775"/>
    </source>
</evidence>
<dbReference type="GO" id="GO:0006890">
    <property type="term" value="P:retrograde vesicle-mediated transport, Golgi to endoplasmic reticulum"/>
    <property type="evidence" value="ECO:0007669"/>
    <property type="project" value="UniProtKB-UniRule"/>
</dbReference>
<accession>A0A2B7WX01</accession>
<feature type="domain" description="AP complex mu/sigma subunit" evidence="13">
    <location>
        <begin position="51"/>
        <end position="164"/>
    </location>
</feature>
<dbReference type="FunFam" id="3.30.450.60:FF:000013">
    <property type="entry name" value="Coatomer subunit zeta"/>
    <property type="match status" value="1"/>
</dbReference>
<name>A0A2B7WX01_9EURO</name>
<comment type="subcellular location">
    <subcellularLocation>
        <location evidence="12">Cytoplasm</location>
    </subcellularLocation>
    <subcellularLocation>
        <location evidence="1 12">Golgi apparatus membrane</location>
        <topology evidence="1 12">Peripheral membrane protein</topology>
        <orientation evidence="1 12">Cytoplasmic side</orientation>
    </subcellularLocation>
    <subcellularLocation>
        <location evidence="12">Cytoplasmic vesicle</location>
        <location evidence="12">COPI-coated vesicle membrane</location>
        <topology evidence="12">Peripheral membrane protein</topology>
        <orientation evidence="12">Cytoplasmic side</orientation>
    </subcellularLocation>
</comment>
<keyword evidence="10 12" id="KW-0968">Cytoplasmic vesicle</keyword>
<dbReference type="PANTHER" id="PTHR11043">
    <property type="entry name" value="ZETA-COAT PROTEIN"/>
    <property type="match status" value="1"/>
</dbReference>
<evidence type="ECO:0000256" key="8">
    <source>
        <dbReference type="ARBA" id="ARBA00023034"/>
    </source>
</evidence>
<keyword evidence="7 12" id="KW-0653">Protein transport</keyword>
<dbReference type="Proteomes" id="UP000224080">
    <property type="component" value="Unassembled WGS sequence"/>
</dbReference>
<evidence type="ECO:0000256" key="6">
    <source>
        <dbReference type="ARBA" id="ARBA00022892"/>
    </source>
</evidence>
<keyword evidence="5 12" id="KW-0963">Cytoplasm</keyword>
<dbReference type="OrthoDB" id="10249988at2759"/>
<evidence type="ECO:0000256" key="9">
    <source>
        <dbReference type="ARBA" id="ARBA00023136"/>
    </source>
</evidence>
<dbReference type="AlphaFoldDB" id="A0A2B7WX01"/>
<keyword evidence="8 12" id="KW-0333">Golgi apparatus</keyword>
<keyword evidence="6 12" id="KW-0931">ER-Golgi transport</keyword>
<evidence type="ECO:0000256" key="12">
    <source>
        <dbReference type="RuleBase" id="RU366053"/>
    </source>
</evidence>
<evidence type="ECO:0000313" key="15">
    <source>
        <dbReference type="Proteomes" id="UP000224080"/>
    </source>
</evidence>
<protein>
    <recommendedName>
        <fullName evidence="12">Coatomer subunit zeta</fullName>
    </recommendedName>
</protein>
<dbReference type="SUPFAM" id="SSF64356">
    <property type="entry name" value="SNARE-like"/>
    <property type="match status" value="1"/>
</dbReference>
<evidence type="ECO:0000256" key="11">
    <source>
        <dbReference type="ARBA" id="ARBA00045555"/>
    </source>
</evidence>
<dbReference type="PANTHER" id="PTHR11043:SF0">
    <property type="entry name" value="COATOMER SUBUNIT ZETA"/>
    <property type="match status" value="1"/>
</dbReference>
<evidence type="ECO:0000256" key="1">
    <source>
        <dbReference type="ARBA" id="ARBA00004255"/>
    </source>
</evidence>
<keyword evidence="15" id="KW-1185">Reference proteome</keyword>
<evidence type="ECO:0000259" key="13">
    <source>
        <dbReference type="Pfam" id="PF01217"/>
    </source>
</evidence>
<evidence type="ECO:0000256" key="4">
    <source>
        <dbReference type="ARBA" id="ARBA00022448"/>
    </source>
</evidence>
<dbReference type="InterPro" id="IPR022775">
    <property type="entry name" value="AP_mu_sigma_su"/>
</dbReference>
<reference evidence="14 15" key="1">
    <citation type="submission" date="2017-10" db="EMBL/GenBank/DDBJ databases">
        <title>Comparative genomics in systemic dimorphic fungi from Ajellomycetaceae.</title>
        <authorList>
            <person name="Munoz J.F."/>
            <person name="Mcewen J.G."/>
            <person name="Clay O.K."/>
            <person name="Cuomo C.A."/>
        </authorList>
    </citation>
    <scope>NUCLEOTIDE SEQUENCE [LARGE SCALE GENOMIC DNA]</scope>
    <source>
        <strain evidence="14 15">UAMH130</strain>
    </source>
</reference>
<dbReference type="GO" id="GO:0030126">
    <property type="term" value="C:COPI vesicle coat"/>
    <property type="evidence" value="ECO:0007669"/>
    <property type="project" value="UniProtKB-UniRule"/>
</dbReference>
<evidence type="ECO:0000313" key="14">
    <source>
        <dbReference type="EMBL" id="PGH01032.1"/>
    </source>
</evidence>
<organism evidence="14 15">
    <name type="scientific">Blastomyces parvus</name>
    <dbReference type="NCBI Taxonomy" id="2060905"/>
    <lineage>
        <taxon>Eukaryota</taxon>
        <taxon>Fungi</taxon>
        <taxon>Dikarya</taxon>
        <taxon>Ascomycota</taxon>
        <taxon>Pezizomycotina</taxon>
        <taxon>Eurotiomycetes</taxon>
        <taxon>Eurotiomycetidae</taxon>
        <taxon>Onygenales</taxon>
        <taxon>Ajellomycetaceae</taxon>
        <taxon>Blastomyces</taxon>
    </lineage>
</organism>
<dbReference type="InterPro" id="IPR011012">
    <property type="entry name" value="Longin-like_dom_sf"/>
</dbReference>
<comment type="similarity">
    <text evidence="2 12">Belongs to the adaptor complexes small subunit family.</text>
</comment>
<dbReference type="InterPro" id="IPR039652">
    <property type="entry name" value="Coatomer_zeta"/>
</dbReference>
<evidence type="ECO:0000256" key="5">
    <source>
        <dbReference type="ARBA" id="ARBA00022490"/>
    </source>
</evidence>
<dbReference type="EMBL" id="PDNC01000077">
    <property type="protein sequence ID" value="PGH01032.1"/>
    <property type="molecule type" value="Genomic_DNA"/>
</dbReference>
<dbReference type="CDD" id="cd14829">
    <property type="entry name" value="Zeta-COP"/>
    <property type="match status" value="1"/>
</dbReference>
<evidence type="ECO:0000256" key="10">
    <source>
        <dbReference type="ARBA" id="ARBA00023329"/>
    </source>
</evidence>
<dbReference type="GO" id="GO:0006891">
    <property type="term" value="P:intra-Golgi vesicle-mediated transport"/>
    <property type="evidence" value="ECO:0007669"/>
    <property type="project" value="TreeGrafter"/>
</dbReference>
<dbReference type="Gene3D" id="3.30.450.60">
    <property type="match status" value="1"/>
</dbReference>
<comment type="caution">
    <text evidence="14">The sequence shown here is derived from an EMBL/GenBank/DDBJ whole genome shotgun (WGS) entry which is preliminary data.</text>
</comment>
<gene>
    <name evidence="14" type="ORF">GX51_05468</name>
</gene>